<dbReference type="Proteomes" id="UP000516349">
    <property type="component" value="Chromosome"/>
</dbReference>
<proteinExistence type="predicted"/>
<dbReference type="Pfam" id="PF02924">
    <property type="entry name" value="HDPD"/>
    <property type="match status" value="1"/>
</dbReference>
<gene>
    <name evidence="1" type="ORF">JGUZn3_22340</name>
</gene>
<dbReference type="KEGG" id="ebla:JGUZn3_22340"/>
<dbReference type="InterPro" id="IPR004195">
    <property type="entry name" value="Head_decoration_D"/>
</dbReference>
<organism evidence="1 2">
    <name type="scientific">Entomobacter blattae</name>
    <dbReference type="NCBI Taxonomy" id="2762277"/>
    <lineage>
        <taxon>Bacteria</taxon>
        <taxon>Pseudomonadati</taxon>
        <taxon>Pseudomonadota</taxon>
        <taxon>Alphaproteobacteria</taxon>
        <taxon>Acetobacterales</taxon>
        <taxon>Acetobacteraceae</taxon>
        <taxon>Entomobacter</taxon>
    </lineage>
</organism>
<dbReference type="Gene3D" id="2.40.300.10">
    <property type="entry name" value="Head decoration protein D"/>
    <property type="match status" value="1"/>
</dbReference>
<reference evidence="1 2" key="1">
    <citation type="submission" date="2020-08" db="EMBL/GenBank/DDBJ databases">
        <title>Complete genome sequence of Entomobacter blattae G55GP.</title>
        <authorList>
            <person name="Poehlein A."/>
            <person name="Guzman J."/>
            <person name="Daniel R."/>
            <person name="Vilcinskas A."/>
        </authorList>
    </citation>
    <scope>NUCLEOTIDE SEQUENCE [LARGE SCALE GENOMIC DNA]</scope>
    <source>
        <strain evidence="1 2">G55GP</strain>
    </source>
</reference>
<keyword evidence="2" id="KW-1185">Reference proteome</keyword>
<dbReference type="EMBL" id="CP060244">
    <property type="protein sequence ID" value="QNT79435.1"/>
    <property type="molecule type" value="Genomic_DNA"/>
</dbReference>
<accession>A0A7H1NUH5</accession>
<name>A0A7H1NUH5_9PROT</name>
<evidence type="ECO:0000313" key="2">
    <source>
        <dbReference type="Proteomes" id="UP000516349"/>
    </source>
</evidence>
<dbReference type="RefSeq" id="WP_203413598.1">
    <property type="nucleotide sequence ID" value="NZ_CP060244.1"/>
</dbReference>
<dbReference type="AlphaFoldDB" id="A0A7H1NUH5"/>
<protein>
    <submittedName>
        <fullName evidence="1">Bacteriophage lambda head decoration protein D</fullName>
    </submittedName>
</protein>
<evidence type="ECO:0000313" key="1">
    <source>
        <dbReference type="EMBL" id="QNT79435.1"/>
    </source>
</evidence>
<sequence length="138" mass="14484">MQNINNSDYSPAPGIFDATFVPDQLIAGVQTRVTDSITLKAGQGILHRGAVLGVPTAGGGAVLCTQSATDGSQTPIYVLASTYDTTQGDVINAGIYATGEFNFRALSYGEGWTFDTLKRAFRPVNIHIKDSVSAADPS</sequence>